<feature type="binding site" evidence="10">
    <location>
        <position position="147"/>
    </location>
    <ligand>
        <name>[4Fe-4S] cluster</name>
        <dbReference type="ChEBI" id="CHEBI:49883"/>
        <label>2</label>
    </ligand>
</feature>
<comment type="function">
    <text evidence="10">Part of a membrane-bound complex that couples electron transfer with translocation of ions across the membrane.</text>
</comment>
<reference evidence="14 15" key="1">
    <citation type="submission" date="2011-06" db="EMBL/GenBank/DDBJ databases">
        <authorList>
            <person name="Muzny D."/>
            <person name="Qin X."/>
            <person name="Deng J."/>
            <person name="Jiang H."/>
            <person name="Liu Y."/>
            <person name="Qu J."/>
            <person name="Song X.-Z."/>
            <person name="Zhang L."/>
            <person name="Thornton R."/>
            <person name="Coyle M."/>
            <person name="Francisco L."/>
            <person name="Jackson L."/>
            <person name="Javaid M."/>
            <person name="Korchina V."/>
            <person name="Kovar C."/>
            <person name="Mata R."/>
            <person name="Mathew T."/>
            <person name="Ngo R."/>
            <person name="Nguyen L."/>
            <person name="Nguyen N."/>
            <person name="Okwuonu G."/>
            <person name="Ongeri F."/>
            <person name="Pham C."/>
            <person name="Simmons D."/>
            <person name="Wilczek-Boney K."/>
            <person name="Hale W."/>
            <person name="Jakkamsetti A."/>
            <person name="Pham P."/>
            <person name="Ruth R."/>
            <person name="San Lucas F."/>
            <person name="Warren J."/>
            <person name="Zhang J."/>
            <person name="Zhao Z."/>
            <person name="Zhou C."/>
            <person name="Zhu D."/>
            <person name="Lee S."/>
            <person name="Bess C."/>
            <person name="Blankenburg K."/>
            <person name="Forbes L."/>
            <person name="Fu Q."/>
            <person name="Gubbala S."/>
            <person name="Hirani K."/>
            <person name="Jayaseelan J.C."/>
            <person name="Lara F."/>
            <person name="Munidasa M."/>
            <person name="Palculict T."/>
            <person name="Patil S."/>
            <person name="Pu L.-L."/>
            <person name="Saada N."/>
            <person name="Tang L."/>
            <person name="Weissenberger G."/>
            <person name="Zhu Y."/>
            <person name="Hemphill L."/>
            <person name="Shang Y."/>
            <person name="Youmans B."/>
            <person name="Ayvaz T."/>
            <person name="Ross M."/>
            <person name="Santibanez J."/>
            <person name="Aqrawi P."/>
            <person name="Gross S."/>
            <person name="Joshi V."/>
            <person name="Fowler G."/>
            <person name="Nazareth L."/>
            <person name="Reid J."/>
            <person name="Worley K."/>
            <person name="Petrosino J."/>
            <person name="Highlander S."/>
            <person name="Gibbs R."/>
        </authorList>
    </citation>
    <scope>NUCLEOTIDE SEQUENCE [LARGE SCALE GENOMIC DNA]</scope>
    <source>
        <strain evidence="14 15">ATCC 29427</strain>
    </source>
</reference>
<feature type="domain" description="4Fe-4S ferredoxin-type" evidence="12">
    <location>
        <begin position="211"/>
        <end position="240"/>
    </location>
</feature>
<feature type="binding site" evidence="10">
    <location>
        <position position="186"/>
    </location>
    <ligand>
        <name>[4Fe-4S] cluster</name>
        <dbReference type="ChEBI" id="CHEBI:49883"/>
        <label>2</label>
    </ligand>
</feature>
<dbReference type="HAMAP" id="MF_00463">
    <property type="entry name" value="RsxB_RnfB"/>
    <property type="match status" value="1"/>
</dbReference>
<feature type="binding site" evidence="10">
    <location>
        <position position="182"/>
    </location>
    <ligand>
        <name>[4Fe-4S] cluster</name>
        <dbReference type="ChEBI" id="CHEBI:49883"/>
        <label>3</label>
    </ligand>
</feature>
<comment type="caution">
    <text evidence="10">Lacks conserved residue(s) required for the propagation of feature annotation.</text>
</comment>
<evidence type="ECO:0000256" key="11">
    <source>
        <dbReference type="SAM" id="MobiDB-lite"/>
    </source>
</evidence>
<evidence type="ECO:0000256" key="4">
    <source>
        <dbReference type="ARBA" id="ARBA00022737"/>
    </source>
</evidence>
<feature type="binding site" evidence="10">
    <location>
        <position position="153"/>
    </location>
    <ligand>
        <name>[4Fe-4S] cluster</name>
        <dbReference type="ChEBI" id="CHEBI:49883"/>
        <label>2</label>
    </ligand>
</feature>
<keyword evidence="7 10" id="KW-0408">Iron</keyword>
<keyword evidence="3 10" id="KW-0479">Metal-binding</keyword>
<keyword evidence="10" id="KW-1003">Cell membrane</keyword>
<dbReference type="InterPro" id="IPR050395">
    <property type="entry name" value="4Fe4S_Ferredoxin_RnfB"/>
</dbReference>
<dbReference type="SUPFAM" id="SSF54862">
    <property type="entry name" value="4Fe-4S ferredoxins"/>
    <property type="match status" value="2"/>
</dbReference>
<feature type="domain" description="4Fe-4S" evidence="13">
    <location>
        <begin position="38"/>
        <end position="97"/>
    </location>
</feature>
<proteinExistence type="inferred from homology"/>
<evidence type="ECO:0000256" key="6">
    <source>
        <dbReference type="ARBA" id="ARBA00022982"/>
    </source>
</evidence>
<keyword evidence="4 10" id="KW-0677">Repeat</keyword>
<feature type="binding site" evidence="10">
    <location>
        <position position="143"/>
    </location>
    <ligand>
        <name>[4Fe-4S] cluster</name>
        <dbReference type="ChEBI" id="CHEBI:49883"/>
        <label>2</label>
    </ligand>
</feature>
<evidence type="ECO:0000256" key="3">
    <source>
        <dbReference type="ARBA" id="ARBA00022723"/>
    </source>
</evidence>
<feature type="domain" description="4Fe-4S ferredoxin-type" evidence="12">
    <location>
        <begin position="167"/>
        <end position="196"/>
    </location>
</feature>
<organism evidence="14 15">
    <name type="scientific">Peptoniphilus indolicus ATCC 29427</name>
    <dbReference type="NCBI Taxonomy" id="997350"/>
    <lineage>
        <taxon>Bacteria</taxon>
        <taxon>Bacillati</taxon>
        <taxon>Bacillota</taxon>
        <taxon>Tissierellia</taxon>
        <taxon>Tissierellales</taxon>
        <taxon>Peptoniphilaceae</taxon>
        <taxon>Peptoniphilus</taxon>
    </lineage>
</organism>
<dbReference type="GO" id="GO:0005886">
    <property type="term" value="C:plasma membrane"/>
    <property type="evidence" value="ECO:0007669"/>
    <property type="project" value="UniProtKB-SubCell"/>
</dbReference>
<dbReference type="STRING" id="997350.HMPREF9129_1816"/>
<evidence type="ECO:0000259" key="13">
    <source>
        <dbReference type="PROSITE" id="PS51656"/>
    </source>
</evidence>
<dbReference type="PROSITE" id="PS00198">
    <property type="entry name" value="4FE4S_FER_1"/>
    <property type="match status" value="1"/>
</dbReference>
<keyword evidence="1 10" id="KW-0813">Transport</keyword>
<dbReference type="InterPro" id="IPR017896">
    <property type="entry name" value="4Fe4S_Fe-S-bd"/>
</dbReference>
<dbReference type="AlphaFoldDB" id="G4D5Y6"/>
<comment type="caution">
    <text evidence="14">The sequence shown here is derived from an EMBL/GenBank/DDBJ whole genome shotgun (WGS) entry which is preliminary data.</text>
</comment>
<accession>G4D5Y6</accession>
<keyword evidence="9 10" id="KW-0472">Membrane</keyword>
<evidence type="ECO:0000256" key="8">
    <source>
        <dbReference type="ARBA" id="ARBA00023014"/>
    </source>
</evidence>
<evidence type="ECO:0000313" key="15">
    <source>
        <dbReference type="Proteomes" id="UP000003422"/>
    </source>
</evidence>
<evidence type="ECO:0000256" key="1">
    <source>
        <dbReference type="ARBA" id="ARBA00022448"/>
    </source>
</evidence>
<comment type="similarity">
    <text evidence="10">Belongs to the 4Fe4S bacterial-type ferredoxin family. RnfB subfamily.</text>
</comment>
<gene>
    <name evidence="10 14" type="primary">rnfB</name>
    <name evidence="14" type="ORF">HMPREF9129_1816</name>
</gene>
<evidence type="ECO:0000256" key="7">
    <source>
        <dbReference type="ARBA" id="ARBA00023004"/>
    </source>
</evidence>
<evidence type="ECO:0000256" key="5">
    <source>
        <dbReference type="ARBA" id="ARBA00022967"/>
    </source>
</evidence>
<keyword evidence="5 10" id="KW-1278">Translocase</keyword>
<keyword evidence="15" id="KW-1185">Reference proteome</keyword>
<dbReference type="Pfam" id="PF00037">
    <property type="entry name" value="Fer4"/>
    <property type="match status" value="1"/>
</dbReference>
<feature type="region of interest" description="Hydrophobic" evidence="10">
    <location>
        <begin position="1"/>
        <end position="32"/>
    </location>
</feature>
<dbReference type="HOGENOM" id="CLU_053470_0_0_9"/>
<keyword evidence="2 10" id="KW-0004">4Fe-4S</keyword>
<dbReference type="Pfam" id="PF04060">
    <property type="entry name" value="FeS"/>
    <property type="match status" value="1"/>
</dbReference>
<feature type="binding site" evidence="10">
    <location>
        <position position="80"/>
    </location>
    <ligand>
        <name>[4Fe-4S] cluster</name>
        <dbReference type="ChEBI" id="CHEBI:49883"/>
        <label>1</label>
    </ligand>
</feature>
<evidence type="ECO:0000259" key="12">
    <source>
        <dbReference type="PROSITE" id="PS51379"/>
    </source>
</evidence>
<dbReference type="Pfam" id="PF12838">
    <property type="entry name" value="Fer4_7"/>
    <property type="match status" value="1"/>
</dbReference>
<dbReference type="InterPro" id="IPR017900">
    <property type="entry name" value="4Fe4S_Fe_S_CS"/>
</dbReference>
<sequence>MYRGLKMNEIILPIICLGITGAIFGILLSIASKVFAVEQDARMVAVRNALPGANCGACGFPGCDGLADAIAKGKAPVTGCVIGGKDTADAVAEVMGVNAGDVDRMVANVLCQGTCGVAKDKYRYEGLADCRLISDFQKGSKACNYGCVGGGSCVGVCEFDAIHIVDGIAKVDKENCVACKKCVEICPKNLIDLIPYKAKTVVECHSNDAGKDVRVKCRIGCISCGLCEKNCPKDAIHVTNNLASIDYEKCINCGICVSYCPTGAIFCEYPERVEKIKAKRKADQEKKKQEALEKKQAEEDALVK</sequence>
<dbReference type="GO" id="GO:0046872">
    <property type="term" value="F:metal ion binding"/>
    <property type="evidence" value="ECO:0007669"/>
    <property type="project" value="UniProtKB-KW"/>
</dbReference>
<evidence type="ECO:0000256" key="9">
    <source>
        <dbReference type="ARBA" id="ARBA00023136"/>
    </source>
</evidence>
<feature type="binding site" evidence="10">
    <location>
        <position position="179"/>
    </location>
    <ligand>
        <name>[4Fe-4S] cluster</name>
        <dbReference type="ChEBI" id="CHEBI:49883"/>
        <label>3</label>
    </ligand>
</feature>
<name>G4D5Y6_9FIRM</name>
<feature type="binding site" evidence="10">
    <location>
        <position position="58"/>
    </location>
    <ligand>
        <name>[4Fe-4S] cluster</name>
        <dbReference type="ChEBI" id="CHEBI:49883"/>
        <label>1</label>
    </ligand>
</feature>
<dbReference type="InterPro" id="IPR007202">
    <property type="entry name" value="4Fe-4S_dom"/>
</dbReference>
<protein>
    <recommendedName>
        <fullName evidence="10">Ion-translocating oxidoreductase complex subunit B</fullName>
        <ecNumber evidence="10">7.-.-.-</ecNumber>
    </recommendedName>
    <alternativeName>
        <fullName evidence="10">Rnf electron transport complex subunit B</fullName>
    </alternativeName>
</protein>
<dbReference type="NCBIfam" id="TIGR01944">
    <property type="entry name" value="rnfB"/>
    <property type="match status" value="1"/>
</dbReference>
<feature type="binding site" evidence="10">
    <location>
        <position position="55"/>
    </location>
    <ligand>
        <name>[4Fe-4S] cluster</name>
        <dbReference type="ChEBI" id="CHEBI:49883"/>
        <label>1</label>
    </ligand>
</feature>
<comment type="subunit">
    <text evidence="10">The complex is composed of six subunits: RnfA, RnfB, RnfC, RnfD, RnfE and RnfG.</text>
</comment>
<feature type="region of interest" description="Disordered" evidence="11">
    <location>
        <begin position="280"/>
        <end position="304"/>
    </location>
</feature>
<dbReference type="PANTHER" id="PTHR43560:SF1">
    <property type="entry name" value="ION-TRANSLOCATING OXIDOREDUCTASE COMPLEX SUBUNIT B"/>
    <property type="match status" value="1"/>
</dbReference>
<evidence type="ECO:0000256" key="2">
    <source>
        <dbReference type="ARBA" id="ARBA00022485"/>
    </source>
</evidence>
<keyword evidence="8 10" id="KW-0411">Iron-sulfur</keyword>
<dbReference type="eggNOG" id="COG2878">
    <property type="taxonomic scope" value="Bacteria"/>
</dbReference>
<dbReference type="GO" id="GO:0022900">
    <property type="term" value="P:electron transport chain"/>
    <property type="evidence" value="ECO:0007669"/>
    <property type="project" value="UniProtKB-UniRule"/>
</dbReference>
<dbReference type="PROSITE" id="PS51379">
    <property type="entry name" value="4FE4S_FER_2"/>
    <property type="match status" value="3"/>
</dbReference>
<dbReference type="EMBL" id="AGBB01000180">
    <property type="protein sequence ID" value="EGY78032.1"/>
    <property type="molecule type" value="Genomic_DNA"/>
</dbReference>
<comment type="cofactor">
    <cofactor evidence="10">
        <name>[4Fe-4S] cluster</name>
        <dbReference type="ChEBI" id="CHEBI:49883"/>
    </cofactor>
    <text evidence="10">Binds 3 [4Fe-4S] clusters.</text>
</comment>
<dbReference type="Proteomes" id="UP000003422">
    <property type="component" value="Unassembled WGS sequence"/>
</dbReference>
<feature type="binding site" evidence="10">
    <location>
        <position position="63"/>
    </location>
    <ligand>
        <name>[4Fe-4S] cluster</name>
        <dbReference type="ChEBI" id="CHEBI:49883"/>
        <label>1</label>
    </ligand>
</feature>
<dbReference type="CDD" id="cd10549">
    <property type="entry name" value="MtMvhB_like"/>
    <property type="match status" value="1"/>
</dbReference>
<dbReference type="PANTHER" id="PTHR43560">
    <property type="entry name" value="ION-TRANSLOCATING OXIDOREDUCTASE COMPLEX SUBUNIT B"/>
    <property type="match status" value="1"/>
</dbReference>
<feature type="binding site" evidence="10">
    <location>
        <position position="176"/>
    </location>
    <ligand>
        <name>[4Fe-4S] cluster</name>
        <dbReference type="ChEBI" id="CHEBI:49883"/>
        <label>3</label>
    </ligand>
</feature>
<feature type="binding site" evidence="10">
    <location>
        <position position="157"/>
    </location>
    <ligand>
        <name>[4Fe-4S] cluster</name>
        <dbReference type="ChEBI" id="CHEBI:49883"/>
        <label>3</label>
    </ligand>
</feature>
<dbReference type="GO" id="GO:0009055">
    <property type="term" value="F:electron transfer activity"/>
    <property type="evidence" value="ECO:0007669"/>
    <property type="project" value="InterPro"/>
</dbReference>
<dbReference type="EC" id="7.-.-.-" evidence="10"/>
<keyword evidence="6 10" id="KW-0249">Electron transport</keyword>
<dbReference type="PROSITE" id="PS51656">
    <property type="entry name" value="4FE4S"/>
    <property type="match status" value="1"/>
</dbReference>
<feature type="domain" description="4Fe-4S ferredoxin-type" evidence="12">
    <location>
        <begin position="241"/>
        <end position="270"/>
    </location>
</feature>
<evidence type="ECO:0000313" key="14">
    <source>
        <dbReference type="EMBL" id="EGY78032.1"/>
    </source>
</evidence>
<dbReference type="Gene3D" id="1.10.15.40">
    <property type="entry name" value="Electron transport complex subunit B, putative Fe-S cluster"/>
    <property type="match status" value="1"/>
</dbReference>
<dbReference type="Gene3D" id="3.30.70.20">
    <property type="match status" value="2"/>
</dbReference>
<dbReference type="eggNOG" id="COG2768">
    <property type="taxonomic scope" value="Bacteria"/>
</dbReference>
<evidence type="ECO:0000256" key="10">
    <source>
        <dbReference type="HAMAP-Rule" id="MF_00463"/>
    </source>
</evidence>
<comment type="subcellular location">
    <subcellularLocation>
        <location evidence="10">Cell membrane</location>
    </subcellularLocation>
</comment>
<dbReference type="PATRIC" id="fig|997350.3.peg.1741"/>
<dbReference type="GO" id="GO:0051539">
    <property type="term" value="F:4 iron, 4 sulfur cluster binding"/>
    <property type="evidence" value="ECO:0007669"/>
    <property type="project" value="UniProtKB-UniRule"/>
</dbReference>
<dbReference type="InterPro" id="IPR010207">
    <property type="entry name" value="Elect_transpt_cplx_RnfB/RsxB"/>
</dbReference>